<dbReference type="STRING" id="1891926.Fuma_04673"/>
<dbReference type="SUPFAM" id="SSF52540">
    <property type="entry name" value="P-loop containing nucleoside triphosphate hydrolases"/>
    <property type="match status" value="2"/>
</dbReference>
<evidence type="ECO:0000256" key="2">
    <source>
        <dbReference type="ARBA" id="ARBA00022840"/>
    </source>
</evidence>
<dbReference type="GO" id="GO:0016887">
    <property type="term" value="F:ATP hydrolysis activity"/>
    <property type="evidence" value="ECO:0007669"/>
    <property type="project" value="InterPro"/>
</dbReference>
<dbReference type="Gene3D" id="3.40.50.300">
    <property type="entry name" value="P-loop containing nucleotide triphosphate hydrolases"/>
    <property type="match status" value="2"/>
</dbReference>
<dbReference type="GO" id="GO:0005524">
    <property type="term" value="F:ATP binding"/>
    <property type="evidence" value="ECO:0007669"/>
    <property type="project" value="UniProtKB-KW"/>
</dbReference>
<evidence type="ECO:0000313" key="5">
    <source>
        <dbReference type="EMBL" id="APZ95021.1"/>
    </source>
</evidence>
<dbReference type="KEGG" id="fmr:Fuma_04673"/>
<keyword evidence="6" id="KW-1185">Reference proteome</keyword>
<dbReference type="Pfam" id="PF00005">
    <property type="entry name" value="ABC_tran"/>
    <property type="match status" value="2"/>
</dbReference>
<dbReference type="Proteomes" id="UP000187735">
    <property type="component" value="Chromosome"/>
</dbReference>
<dbReference type="InterPro" id="IPR037118">
    <property type="entry name" value="Val-tRNA_synth_C_sf"/>
</dbReference>
<name>A0A1P8WLU5_9PLAN</name>
<dbReference type="InterPro" id="IPR003593">
    <property type="entry name" value="AAA+_ATPase"/>
</dbReference>
<proteinExistence type="predicted"/>
<dbReference type="SMART" id="SM00382">
    <property type="entry name" value="AAA"/>
    <property type="match status" value="2"/>
</dbReference>
<dbReference type="PANTHER" id="PTHR42855">
    <property type="entry name" value="ABC TRANSPORTER ATP-BINDING SUBUNIT"/>
    <property type="match status" value="1"/>
</dbReference>
<dbReference type="InterPro" id="IPR032781">
    <property type="entry name" value="ABC_tran_Xtn"/>
</dbReference>
<gene>
    <name evidence="5" type="primary">yheS</name>
    <name evidence="5" type="ORF">Fuma_04673</name>
</gene>
<protein>
    <submittedName>
        <fullName evidence="5">Putative ABC transporter ATP-binding protein YheS</fullName>
    </submittedName>
</protein>
<dbReference type="InterPro" id="IPR051309">
    <property type="entry name" value="ABCF_ATPase"/>
</dbReference>
<dbReference type="GO" id="GO:0003677">
    <property type="term" value="F:DNA binding"/>
    <property type="evidence" value="ECO:0007669"/>
    <property type="project" value="InterPro"/>
</dbReference>
<feature type="region of interest" description="Disordered" evidence="3">
    <location>
        <begin position="497"/>
        <end position="534"/>
    </location>
</feature>
<dbReference type="OrthoDB" id="9760950at2"/>
<dbReference type="Pfam" id="PF16326">
    <property type="entry name" value="ABC_tran_CTD"/>
    <property type="match status" value="1"/>
</dbReference>
<dbReference type="CDD" id="cd03221">
    <property type="entry name" value="ABCF_EF-3"/>
    <property type="match status" value="2"/>
</dbReference>
<feature type="domain" description="ABC transporter" evidence="4">
    <location>
        <begin position="283"/>
        <end position="498"/>
    </location>
</feature>
<feature type="compositionally biased region" description="Low complexity" evidence="3">
    <location>
        <begin position="511"/>
        <end position="526"/>
    </location>
</feature>
<evidence type="ECO:0000259" key="4">
    <source>
        <dbReference type="PROSITE" id="PS50893"/>
    </source>
</evidence>
<dbReference type="Gene3D" id="1.10.287.380">
    <property type="entry name" value="Valyl-tRNA synthetase, C-terminal domain"/>
    <property type="match status" value="1"/>
</dbReference>
<dbReference type="EMBL" id="CP017641">
    <property type="protein sequence ID" value="APZ95021.1"/>
    <property type="molecule type" value="Genomic_DNA"/>
</dbReference>
<keyword evidence="2 5" id="KW-0067">ATP-binding</keyword>
<evidence type="ECO:0000256" key="1">
    <source>
        <dbReference type="ARBA" id="ARBA00022741"/>
    </source>
</evidence>
<dbReference type="InterPro" id="IPR003439">
    <property type="entry name" value="ABC_transporter-like_ATP-bd"/>
</dbReference>
<reference evidence="5 6" key="1">
    <citation type="journal article" date="2016" name="Front. Microbiol.">
        <title>Fuerstia marisgermanicae gen. nov., sp. nov., an Unusual Member of the Phylum Planctomycetes from the German Wadden Sea.</title>
        <authorList>
            <person name="Kohn T."/>
            <person name="Heuer A."/>
            <person name="Jogler M."/>
            <person name="Vollmers J."/>
            <person name="Boedeker C."/>
            <person name="Bunk B."/>
            <person name="Rast P."/>
            <person name="Borchert D."/>
            <person name="Glockner I."/>
            <person name="Freese H.M."/>
            <person name="Klenk H.P."/>
            <person name="Overmann J."/>
            <person name="Kaster A.K."/>
            <person name="Rohde M."/>
            <person name="Wiegand S."/>
            <person name="Jogler C."/>
        </authorList>
    </citation>
    <scope>NUCLEOTIDE SEQUENCE [LARGE SCALE GENOMIC DNA]</scope>
    <source>
        <strain evidence="5 6">NH11</strain>
    </source>
</reference>
<sequence length="597" mass="65731">MAVLLQLLDGVKNYGDQALLDGASVTIHDGVKVGFIGRNGAGKSTLLRILLGNEELDSGEVIRGSHLKVGYLRQHDPFEPAESALDFLMRDSGQPDWKCGEVAGQFELKGDYLNGPVKDLSGGWQTRVKLAALLLHDPNLLMLDEPTNFLDLRTQILLEHFLVNFPASCLIVSHDRAFLTATCDQTLDLSRGKLTLYNGKIGPYLEKLEEDKIRDERTNAAVISKQKQLQRFIEKNKARATSASQARSKQKQLDRLQTKEIEVDLPTASIKAPVVEPRQGPAVRCLDLSIGYPDHTVATGVDVEVDHQQRAAIVGDNGQGKTTLLRTLVDSLQPIEGQVKWGYGCKIGTYAQHVYTTLPQDQTVLEYLEYNSMPGITTQDCLNVAGALLFRGAHVHKPIKVLSGGERARVCMAGLLLGDYNVLILDEPGNHLDVETVEALATALLNYQGTVLFTSHDRHFVKRIATNVIEVSNGRARNYGGDYDSYVYSVNKEIEEGERERSGGKMATPPAGKAGASGKSKASMSGKEQHNARKQLRNLEKSIARLDEQRKALNADMLKESDAAKAMDLHNQINAIQVELSAAEEKWCELSEELGDW</sequence>
<evidence type="ECO:0000256" key="3">
    <source>
        <dbReference type="SAM" id="MobiDB-lite"/>
    </source>
</evidence>
<dbReference type="PANTHER" id="PTHR42855:SF2">
    <property type="entry name" value="DRUG RESISTANCE ABC TRANSPORTER,ATP-BINDING PROTEIN"/>
    <property type="match status" value="1"/>
</dbReference>
<accession>A0A1P8WLU5</accession>
<dbReference type="Pfam" id="PF12848">
    <property type="entry name" value="ABC_tran_Xtn"/>
    <property type="match status" value="1"/>
</dbReference>
<dbReference type="PROSITE" id="PS50893">
    <property type="entry name" value="ABC_TRANSPORTER_2"/>
    <property type="match status" value="2"/>
</dbReference>
<feature type="domain" description="ABC transporter" evidence="4">
    <location>
        <begin position="5"/>
        <end position="216"/>
    </location>
</feature>
<dbReference type="RefSeq" id="WP_077026240.1">
    <property type="nucleotide sequence ID" value="NZ_CP017641.1"/>
</dbReference>
<dbReference type="InterPro" id="IPR027417">
    <property type="entry name" value="P-loop_NTPase"/>
</dbReference>
<dbReference type="InterPro" id="IPR017871">
    <property type="entry name" value="ABC_transporter-like_CS"/>
</dbReference>
<dbReference type="PROSITE" id="PS00211">
    <property type="entry name" value="ABC_TRANSPORTER_1"/>
    <property type="match status" value="2"/>
</dbReference>
<dbReference type="InterPro" id="IPR032524">
    <property type="entry name" value="ABC_tran_C"/>
</dbReference>
<keyword evidence="1" id="KW-0547">Nucleotide-binding</keyword>
<evidence type="ECO:0000313" key="6">
    <source>
        <dbReference type="Proteomes" id="UP000187735"/>
    </source>
</evidence>
<organism evidence="5 6">
    <name type="scientific">Fuerstiella marisgermanici</name>
    <dbReference type="NCBI Taxonomy" id="1891926"/>
    <lineage>
        <taxon>Bacteria</taxon>
        <taxon>Pseudomonadati</taxon>
        <taxon>Planctomycetota</taxon>
        <taxon>Planctomycetia</taxon>
        <taxon>Planctomycetales</taxon>
        <taxon>Planctomycetaceae</taxon>
        <taxon>Fuerstiella</taxon>
    </lineage>
</organism>
<dbReference type="AlphaFoldDB" id="A0A1P8WLU5"/>